<dbReference type="Gene3D" id="3.40.50.720">
    <property type="entry name" value="NAD(P)-binding Rossmann-like Domain"/>
    <property type="match status" value="1"/>
</dbReference>
<name>A0A3M0G8E5_9ACTN</name>
<dbReference type="PANTHER" id="PTHR15020">
    <property type="entry name" value="FLAVIN REDUCTASE-RELATED"/>
    <property type="match status" value="1"/>
</dbReference>
<keyword evidence="4" id="KW-1185">Reference proteome</keyword>
<dbReference type="CDD" id="cd05243">
    <property type="entry name" value="SDR_a5"/>
    <property type="match status" value="1"/>
</dbReference>
<dbReference type="Pfam" id="PF13460">
    <property type="entry name" value="NAD_binding_10"/>
    <property type="match status" value="1"/>
</dbReference>
<evidence type="ECO:0000313" key="4">
    <source>
        <dbReference type="Proteomes" id="UP000275256"/>
    </source>
</evidence>
<protein>
    <submittedName>
        <fullName evidence="3">SDR family oxidoreductase</fullName>
    </submittedName>
</protein>
<dbReference type="AlphaFoldDB" id="A0A3M0G8E5"/>
<evidence type="ECO:0000256" key="1">
    <source>
        <dbReference type="SAM" id="MobiDB-lite"/>
    </source>
</evidence>
<gene>
    <name evidence="3" type="ORF">EAX62_01185</name>
</gene>
<dbReference type="RefSeq" id="WP_121899858.1">
    <property type="nucleotide sequence ID" value="NZ_REFW01000001.1"/>
</dbReference>
<reference evidence="3 4" key="1">
    <citation type="submission" date="2018-10" db="EMBL/GenBank/DDBJ databases">
        <title>Tessaracoccus antarcticuss sp. nov., isolated from sediment.</title>
        <authorList>
            <person name="Zhou L.Y."/>
            <person name="Du Z.J."/>
        </authorList>
    </citation>
    <scope>NUCLEOTIDE SEQUENCE [LARGE SCALE GENOMIC DNA]</scope>
    <source>
        <strain evidence="3 4">JDX10</strain>
    </source>
</reference>
<feature type="domain" description="NAD(P)-binding" evidence="2">
    <location>
        <begin position="7"/>
        <end position="188"/>
    </location>
</feature>
<proteinExistence type="predicted"/>
<dbReference type="SUPFAM" id="SSF51735">
    <property type="entry name" value="NAD(P)-binding Rossmann-fold domains"/>
    <property type="match status" value="1"/>
</dbReference>
<evidence type="ECO:0000313" key="3">
    <source>
        <dbReference type="EMBL" id="RMB61311.1"/>
    </source>
</evidence>
<accession>A0A3M0G8E5</accession>
<dbReference type="Proteomes" id="UP000275256">
    <property type="component" value="Unassembled WGS sequence"/>
</dbReference>
<dbReference type="InterPro" id="IPR016040">
    <property type="entry name" value="NAD(P)-bd_dom"/>
</dbReference>
<dbReference type="PANTHER" id="PTHR15020:SF50">
    <property type="entry name" value="UPF0659 PROTEIN YMR090W"/>
    <property type="match status" value="1"/>
</dbReference>
<dbReference type="EMBL" id="REFW01000001">
    <property type="protein sequence ID" value="RMB61311.1"/>
    <property type="molecule type" value="Genomic_DNA"/>
</dbReference>
<feature type="region of interest" description="Disordered" evidence="1">
    <location>
        <begin position="225"/>
        <end position="252"/>
    </location>
</feature>
<dbReference type="InterPro" id="IPR036291">
    <property type="entry name" value="NAD(P)-bd_dom_sf"/>
</dbReference>
<sequence length="252" mass="26769">MRIVIIGGHGQVALLAAPLLVRGGHRVTSVVRNPDHVAEVEGTGAKALVSDVEQADEAELRRLVAGGDAVIWAAGAGAGIPQRTYAVDRDAAIRTIDASVAEGVGRFVMLSYVGSGRDNVPADNPFHAYADAKAVADEYLRGTSLNWTILGPCQLTDDPKSGRIQYGDEVSGGRVSRGNVAELLVGVVGRTDLAGVTIRFRDGRTGVWEAMESLARRAAGRPFAPRREGYRMAPEPERSGLPHRSVRQLGVE</sequence>
<evidence type="ECO:0000259" key="2">
    <source>
        <dbReference type="Pfam" id="PF13460"/>
    </source>
</evidence>
<comment type="caution">
    <text evidence="3">The sequence shown here is derived from an EMBL/GenBank/DDBJ whole genome shotgun (WGS) entry which is preliminary data.</text>
</comment>
<organism evidence="3 4">
    <name type="scientific">Tessaracoccus antarcticus</name>
    <dbReference type="NCBI Taxonomy" id="2479848"/>
    <lineage>
        <taxon>Bacteria</taxon>
        <taxon>Bacillati</taxon>
        <taxon>Actinomycetota</taxon>
        <taxon>Actinomycetes</taxon>
        <taxon>Propionibacteriales</taxon>
        <taxon>Propionibacteriaceae</taxon>
        <taxon>Tessaracoccus</taxon>
    </lineage>
</organism>
<dbReference type="OrthoDB" id="4248066at2"/>
<feature type="compositionally biased region" description="Basic and acidic residues" evidence="1">
    <location>
        <begin position="225"/>
        <end position="240"/>
    </location>
</feature>